<evidence type="ECO:0000313" key="1">
    <source>
        <dbReference type="EMBL" id="BCK88361.1"/>
    </source>
</evidence>
<protein>
    <submittedName>
        <fullName evidence="1">Uncharacterized protein</fullName>
    </submittedName>
</protein>
<dbReference type="Proteomes" id="UP001320326">
    <property type="component" value="Chromosome"/>
</dbReference>
<evidence type="ECO:0000313" key="2">
    <source>
        <dbReference type="Proteomes" id="UP001320326"/>
    </source>
</evidence>
<organism evidence="1 2">
    <name type="scientific">Sideroxyarcus emersonii</name>
    <dbReference type="NCBI Taxonomy" id="2764705"/>
    <lineage>
        <taxon>Bacteria</taxon>
        <taxon>Pseudomonadati</taxon>
        <taxon>Pseudomonadota</taxon>
        <taxon>Betaproteobacteria</taxon>
        <taxon>Nitrosomonadales</taxon>
        <taxon>Gallionellaceae</taxon>
        <taxon>Sideroxyarcus</taxon>
    </lineage>
</organism>
<sequence length="61" mass="6924">MIVHHPANIALHPAARMAHERINCGFRNVIAAPPLDQFKKFIFLFIKLQDIPIFTSARSKA</sequence>
<reference evidence="1 2" key="1">
    <citation type="journal article" date="2022" name="Int. J. Syst. Evol. Microbiol.">
        <title>&lt;i&gt;Sideroxyarcus emersonii&lt;/i&gt; gen. nov. sp. nov., a neutrophilic, microaerobic iron- and thiosulfate-oxidizing bacterium isolated from iron-rich wetland sediment.</title>
        <authorList>
            <person name="Kato S."/>
            <person name="Itoh T."/>
            <person name="Iino T."/>
            <person name="Ohkuma M."/>
        </authorList>
    </citation>
    <scope>NUCLEOTIDE SEQUENCE [LARGE SCALE GENOMIC DNA]</scope>
    <source>
        <strain evidence="1 2">MIZ01</strain>
    </source>
</reference>
<dbReference type="AlphaFoldDB" id="A0AAN1XBC9"/>
<proteinExistence type="predicted"/>
<keyword evidence="2" id="KW-1185">Reference proteome</keyword>
<name>A0AAN1XBC9_9PROT</name>
<dbReference type="EMBL" id="AP023423">
    <property type="protein sequence ID" value="BCK88361.1"/>
    <property type="molecule type" value="Genomic_DNA"/>
</dbReference>
<dbReference type="KEGG" id="seme:MIZ01_2164"/>
<gene>
    <name evidence="1" type="ORF">MIZ01_2164</name>
</gene>
<accession>A0AAN1XBC9</accession>